<dbReference type="Proteomes" id="UP000070444">
    <property type="component" value="Unassembled WGS sequence"/>
</dbReference>
<evidence type="ECO:0000256" key="1">
    <source>
        <dbReference type="SAM" id="Phobius"/>
    </source>
</evidence>
<protein>
    <submittedName>
        <fullName evidence="2">Uncharacterized protein</fullName>
    </submittedName>
</protein>
<name>A0A137NPD0_CONC2</name>
<dbReference type="EMBL" id="KQ965383">
    <property type="protein sequence ID" value="KXN64596.1"/>
    <property type="molecule type" value="Genomic_DNA"/>
</dbReference>
<keyword evidence="1" id="KW-0472">Membrane</keyword>
<feature type="transmembrane region" description="Helical" evidence="1">
    <location>
        <begin position="197"/>
        <end position="216"/>
    </location>
</feature>
<evidence type="ECO:0000313" key="3">
    <source>
        <dbReference type="Proteomes" id="UP000070444"/>
    </source>
</evidence>
<keyword evidence="3" id="KW-1185">Reference proteome</keyword>
<dbReference type="OMA" id="VQFPFIT"/>
<proteinExistence type="predicted"/>
<gene>
    <name evidence="2" type="ORF">CONCODRAFT_45172</name>
</gene>
<reference evidence="2 3" key="1">
    <citation type="journal article" date="2015" name="Genome Biol. Evol.">
        <title>Phylogenomic analyses indicate that early fungi evolved digesting cell walls of algal ancestors of land plants.</title>
        <authorList>
            <person name="Chang Y."/>
            <person name="Wang S."/>
            <person name="Sekimoto S."/>
            <person name="Aerts A.L."/>
            <person name="Choi C."/>
            <person name="Clum A."/>
            <person name="LaButti K.M."/>
            <person name="Lindquist E.A."/>
            <person name="Yee Ngan C."/>
            <person name="Ohm R.A."/>
            <person name="Salamov A.A."/>
            <person name="Grigoriev I.V."/>
            <person name="Spatafora J.W."/>
            <person name="Berbee M.L."/>
        </authorList>
    </citation>
    <scope>NUCLEOTIDE SEQUENCE [LARGE SCALE GENOMIC DNA]</scope>
    <source>
        <strain evidence="2 3">NRRL 28638</strain>
    </source>
</reference>
<sequence length="296" mass="34989">GLEVHLFELHELSWFPNFIKWHVTFILHLIWTIDFPPHITKDFPLVHDVFKPRYISVSERISRTLERLVNYYPNEEVVVMDMCSGASGPNDIISRSVNELLKDKVEKPIQFFMSDLFPNVGMWKTITANNPYLNYIEAPVDITKPFNFPQSNRIFQTFYLCHHHFEDDQVRKILKNSFDNGDGFAIVELTERSISSIINTVLFSGILFPLFIVPFYYKRLPISIFFTIYIFPILIFAMCWDGFVSSLRSRTNEEIMKFIEEFDTEGWEIEFGSDRIHELERSHWLTAVRKPKDIDN</sequence>
<dbReference type="AlphaFoldDB" id="A0A137NPD0"/>
<keyword evidence="1" id="KW-1133">Transmembrane helix</keyword>
<accession>A0A137NPD0</accession>
<evidence type="ECO:0000313" key="2">
    <source>
        <dbReference type="EMBL" id="KXN64596.1"/>
    </source>
</evidence>
<keyword evidence="1" id="KW-0812">Transmembrane</keyword>
<feature type="non-terminal residue" evidence="2">
    <location>
        <position position="1"/>
    </location>
</feature>
<organism evidence="2 3">
    <name type="scientific">Conidiobolus coronatus (strain ATCC 28846 / CBS 209.66 / NRRL 28638)</name>
    <name type="common">Delacroixia coronata</name>
    <dbReference type="NCBI Taxonomy" id="796925"/>
    <lineage>
        <taxon>Eukaryota</taxon>
        <taxon>Fungi</taxon>
        <taxon>Fungi incertae sedis</taxon>
        <taxon>Zoopagomycota</taxon>
        <taxon>Entomophthoromycotina</taxon>
        <taxon>Entomophthoromycetes</taxon>
        <taxon>Entomophthorales</taxon>
        <taxon>Ancylistaceae</taxon>
        <taxon>Conidiobolus</taxon>
    </lineage>
</organism>
<dbReference type="OrthoDB" id="2101715at2759"/>
<dbReference type="STRING" id="796925.A0A137NPD0"/>
<feature type="transmembrane region" description="Helical" evidence="1">
    <location>
        <begin position="222"/>
        <end position="240"/>
    </location>
</feature>